<proteinExistence type="predicted"/>
<keyword evidence="2" id="KW-1185">Reference proteome</keyword>
<reference evidence="2" key="1">
    <citation type="submission" date="2024-01" db="EMBL/GenBank/DDBJ databases">
        <title>Roseobacter fucihabitans sp. nov., isolated from the brown alga Fucus spiralis.</title>
        <authorList>
            <person name="Hahnke S."/>
            <person name="Berger M."/>
            <person name="Schlingloff A."/>
            <person name="Athale I."/>
            <person name="Neumann-Schaal M."/>
            <person name="Adenaya A."/>
            <person name="Poehlein A."/>
            <person name="Daniel R."/>
            <person name="Pertersen J."/>
            <person name="Brinkhoff T."/>
        </authorList>
    </citation>
    <scope>NUCLEOTIDE SEQUENCE [LARGE SCALE GENOMIC DNA]</scope>
    <source>
        <strain evidence="2">B14</strain>
    </source>
</reference>
<evidence type="ECO:0000313" key="1">
    <source>
        <dbReference type="EMBL" id="WVX47543.1"/>
    </source>
</evidence>
<accession>A0ABZ2BPU1</accession>
<gene>
    <name evidence="1" type="ORF">ROLI_006140</name>
</gene>
<protein>
    <recommendedName>
        <fullName evidence="3">Secreted protein</fullName>
    </recommendedName>
</protein>
<name>A0ABZ2BPU1_9RHOB</name>
<sequence length="168" mass="19569">MACTSSLLSWRTCKLQVWVRFCWAQTNTEFSGCRIGLSFCQFPIERRLRNADFICHPDPRTFWRLSIKFQPSIQLFGNAPQAQDFDTCPLDLHFLRMRFHQAQRCVWHPLKCCKKGRARHVCNLRVSSGNRIAMISISKQGSLGQCCVGGRNMQSKRRAICHRSFQRN</sequence>
<dbReference type="EMBL" id="CP143423">
    <property type="protein sequence ID" value="WVX47543.1"/>
    <property type="molecule type" value="Genomic_DNA"/>
</dbReference>
<evidence type="ECO:0008006" key="3">
    <source>
        <dbReference type="Google" id="ProtNLM"/>
    </source>
</evidence>
<dbReference type="Proteomes" id="UP001318682">
    <property type="component" value="Chromosome"/>
</dbReference>
<evidence type="ECO:0000313" key="2">
    <source>
        <dbReference type="Proteomes" id="UP001318682"/>
    </source>
</evidence>
<organism evidence="1 2">
    <name type="scientific">Roseobacter fucihabitans</name>
    <dbReference type="NCBI Taxonomy" id="1537242"/>
    <lineage>
        <taxon>Bacteria</taxon>
        <taxon>Pseudomonadati</taxon>
        <taxon>Pseudomonadota</taxon>
        <taxon>Alphaproteobacteria</taxon>
        <taxon>Rhodobacterales</taxon>
        <taxon>Roseobacteraceae</taxon>
        <taxon>Roseobacter</taxon>
    </lineage>
</organism>